<proteinExistence type="predicted"/>
<keyword evidence="4" id="KW-1133">Transmembrane helix</keyword>
<dbReference type="InterPro" id="IPR003591">
    <property type="entry name" value="Leu-rich_rpt_typical-subtyp"/>
</dbReference>
<protein>
    <submittedName>
        <fullName evidence="7">Chaoptin-like</fullName>
    </submittedName>
</protein>
<evidence type="ECO:0000256" key="2">
    <source>
        <dbReference type="ARBA" id="ARBA00022729"/>
    </source>
</evidence>
<evidence type="ECO:0000256" key="5">
    <source>
        <dbReference type="SAM" id="SignalP"/>
    </source>
</evidence>
<evidence type="ECO:0000256" key="3">
    <source>
        <dbReference type="ARBA" id="ARBA00022737"/>
    </source>
</evidence>
<organism evidence="6 7">
    <name type="scientific">Nicrophorus vespilloides</name>
    <name type="common">Boreal carrion beetle</name>
    <dbReference type="NCBI Taxonomy" id="110193"/>
    <lineage>
        <taxon>Eukaryota</taxon>
        <taxon>Metazoa</taxon>
        <taxon>Ecdysozoa</taxon>
        <taxon>Arthropoda</taxon>
        <taxon>Hexapoda</taxon>
        <taxon>Insecta</taxon>
        <taxon>Pterygota</taxon>
        <taxon>Neoptera</taxon>
        <taxon>Endopterygota</taxon>
        <taxon>Coleoptera</taxon>
        <taxon>Polyphaga</taxon>
        <taxon>Staphyliniformia</taxon>
        <taxon>Silphidae</taxon>
        <taxon>Nicrophorinae</taxon>
        <taxon>Nicrophorus</taxon>
    </lineage>
</organism>
<dbReference type="PANTHER" id="PTHR24373:SF370">
    <property type="entry name" value="FISH-LIPS, ISOFORM E"/>
    <property type="match status" value="1"/>
</dbReference>
<dbReference type="Proteomes" id="UP000695000">
    <property type="component" value="Unplaced"/>
</dbReference>
<keyword evidence="3" id="KW-0677">Repeat</keyword>
<dbReference type="RefSeq" id="XP_017780191.1">
    <property type="nucleotide sequence ID" value="XM_017924702.1"/>
</dbReference>
<evidence type="ECO:0000313" key="7">
    <source>
        <dbReference type="RefSeq" id="XP_017780191.1"/>
    </source>
</evidence>
<reference evidence="7" key="1">
    <citation type="submission" date="2025-08" db="UniProtKB">
        <authorList>
            <consortium name="RefSeq"/>
        </authorList>
    </citation>
    <scope>IDENTIFICATION</scope>
    <source>
        <tissue evidence="7">Whole Larva</tissue>
    </source>
</reference>
<feature type="chain" id="PRO_5045156082" evidence="5">
    <location>
        <begin position="28"/>
        <end position="695"/>
    </location>
</feature>
<dbReference type="Pfam" id="PF00560">
    <property type="entry name" value="LRR_1"/>
    <property type="match status" value="1"/>
</dbReference>
<keyword evidence="4" id="KW-0472">Membrane</keyword>
<dbReference type="InterPro" id="IPR050328">
    <property type="entry name" value="Dev_Immune_Receptor"/>
</dbReference>
<dbReference type="SUPFAM" id="SSF52058">
    <property type="entry name" value="L domain-like"/>
    <property type="match status" value="2"/>
</dbReference>
<dbReference type="InterPro" id="IPR001611">
    <property type="entry name" value="Leu-rich_rpt"/>
</dbReference>
<feature type="transmembrane region" description="Helical" evidence="4">
    <location>
        <begin position="673"/>
        <end position="690"/>
    </location>
</feature>
<feature type="signal peptide" evidence="5">
    <location>
        <begin position="1"/>
        <end position="27"/>
    </location>
</feature>
<keyword evidence="1" id="KW-0433">Leucine-rich repeat</keyword>
<keyword evidence="2 5" id="KW-0732">Signal</keyword>
<sequence length="695" mass="78117">MRKMMKTETTCLVVLLILAKGSIVVDAFNGELVDLGCPDECECHYFRVNWVTDCSESNLTDIPYSELSPSVYILDLNGNYLTDVPPFPPDIKMRRLQLANNLLTHVRKESFQGLNYLIDADFANNRIATIDPSTFQTMSGFISLELQDNPLTSVDGEFLYSSTLLYLDISNCGLNFLNPRFFANVTSLCTLDLSDNPLGMISPNEFNPLKSLEILKMNNCNVSFIGEDAFAALDNLKSFELAGNNLAEISWSYVLYPLIRLEYLDFRRSGIRVIQPDAFDNNTYLRTLILAENELRDLDVAATVGQKLSHLDSLDLSHCHLGRPLSEDAFVNSSKIRTLYLAGNTLFASDLLLALAPLTKLQKLSLSQCGLSVLPHTLHQFQSLTELDISHNPLNDVFVKILAPLQALEYLNMGNSNLTHIMPSTFSKMTSMRRLILSGNDLNSLEAGLFANLTHLKSLELNSCGLRKPLNATVFFNNLTYTDLTELQLAGNPLKVSRTGPLLPKQLSQLRTLDLSNCNLTYLPMDAFYWTTGITHLILKGNQFTSRDFKFLNLLPQLETVDLRYNNLTTFSPKYLIMASGKLNKVQLIGNPWICDCDIVDTWDWSKMMGLQLATSPEEHIIAGKVKNKHLLTCNHYDGQKTWSKYVKDSGCERRSSHFRSARSLIEPKISTNILYLGGVLFLVTIYVMLGTKLK</sequence>
<evidence type="ECO:0000256" key="1">
    <source>
        <dbReference type="ARBA" id="ARBA00022614"/>
    </source>
</evidence>
<evidence type="ECO:0000313" key="6">
    <source>
        <dbReference type="Proteomes" id="UP000695000"/>
    </source>
</evidence>
<accession>A0ABM1N041</accession>
<keyword evidence="6" id="KW-1185">Reference proteome</keyword>
<evidence type="ECO:0000256" key="4">
    <source>
        <dbReference type="SAM" id="Phobius"/>
    </source>
</evidence>
<dbReference type="GeneID" id="108565312"/>
<dbReference type="Pfam" id="PF13855">
    <property type="entry name" value="LRR_8"/>
    <property type="match status" value="4"/>
</dbReference>
<dbReference type="PANTHER" id="PTHR24373">
    <property type="entry name" value="SLIT RELATED LEUCINE-RICH REPEAT NEURONAL PROTEIN"/>
    <property type="match status" value="1"/>
</dbReference>
<dbReference type="PROSITE" id="PS51450">
    <property type="entry name" value="LRR"/>
    <property type="match status" value="1"/>
</dbReference>
<dbReference type="Pfam" id="PF13516">
    <property type="entry name" value="LRR_6"/>
    <property type="match status" value="1"/>
</dbReference>
<name>A0ABM1N041_NICVS</name>
<dbReference type="InterPro" id="IPR032675">
    <property type="entry name" value="LRR_dom_sf"/>
</dbReference>
<keyword evidence="4" id="KW-0812">Transmembrane</keyword>
<gene>
    <name evidence="7" type="primary">LOC108565312</name>
</gene>
<dbReference type="Gene3D" id="3.80.10.10">
    <property type="entry name" value="Ribonuclease Inhibitor"/>
    <property type="match status" value="4"/>
</dbReference>
<dbReference type="SMART" id="SM00369">
    <property type="entry name" value="LRR_TYP"/>
    <property type="match status" value="12"/>
</dbReference>